<evidence type="ECO:0000256" key="1">
    <source>
        <dbReference type="ARBA" id="ARBA00022630"/>
    </source>
</evidence>
<dbReference type="PROSITE" id="PS50902">
    <property type="entry name" value="FLAVODOXIN_LIKE"/>
    <property type="match status" value="1"/>
</dbReference>
<gene>
    <name evidence="3" type="ORF">OXD698_LOCUS54402</name>
</gene>
<reference evidence="3" key="1">
    <citation type="submission" date="2021-02" db="EMBL/GenBank/DDBJ databases">
        <authorList>
            <person name="Nowell W R."/>
        </authorList>
    </citation>
    <scope>NUCLEOTIDE SEQUENCE</scope>
</reference>
<protein>
    <recommendedName>
        <fullName evidence="2">Flavodoxin-like domain-containing protein</fullName>
    </recommendedName>
</protein>
<dbReference type="SUPFAM" id="SSF52218">
    <property type="entry name" value="Flavoproteins"/>
    <property type="match status" value="1"/>
</dbReference>
<organism evidence="3 4">
    <name type="scientific">Adineta steineri</name>
    <dbReference type="NCBI Taxonomy" id="433720"/>
    <lineage>
        <taxon>Eukaryota</taxon>
        <taxon>Metazoa</taxon>
        <taxon>Spiralia</taxon>
        <taxon>Gnathifera</taxon>
        <taxon>Rotifera</taxon>
        <taxon>Eurotatoria</taxon>
        <taxon>Bdelloidea</taxon>
        <taxon>Adinetida</taxon>
        <taxon>Adinetidae</taxon>
        <taxon>Adineta</taxon>
    </lineage>
</organism>
<evidence type="ECO:0000259" key="2">
    <source>
        <dbReference type="PROSITE" id="PS50902"/>
    </source>
</evidence>
<dbReference type="InterPro" id="IPR029039">
    <property type="entry name" value="Flavoprotein-like_sf"/>
</dbReference>
<feature type="non-terminal residue" evidence="3">
    <location>
        <position position="1"/>
    </location>
</feature>
<feature type="non-terminal residue" evidence="3">
    <location>
        <position position="117"/>
    </location>
</feature>
<dbReference type="InterPro" id="IPR001094">
    <property type="entry name" value="Flavdoxin-like"/>
</dbReference>
<evidence type="ECO:0000313" key="3">
    <source>
        <dbReference type="EMBL" id="CAF4451138.1"/>
    </source>
</evidence>
<proteinExistence type="predicted"/>
<dbReference type="AlphaFoldDB" id="A0A820S6Y2"/>
<dbReference type="GO" id="GO:0010181">
    <property type="term" value="F:FMN binding"/>
    <property type="evidence" value="ECO:0007669"/>
    <property type="project" value="InterPro"/>
</dbReference>
<dbReference type="Proteomes" id="UP000663844">
    <property type="component" value="Unassembled WGS sequence"/>
</dbReference>
<evidence type="ECO:0000313" key="4">
    <source>
        <dbReference type="Proteomes" id="UP000663844"/>
    </source>
</evidence>
<dbReference type="InterPro" id="IPR008254">
    <property type="entry name" value="Flavodoxin/NO_synth"/>
</dbReference>
<name>A0A820S6Y2_9BILA</name>
<dbReference type="PANTHER" id="PTHR19384:SF10">
    <property type="entry name" value="NADPH-DEPENDENT DIFLAVIN OXIDOREDUCTASE 1"/>
    <property type="match status" value="1"/>
</dbReference>
<dbReference type="GO" id="GO:0050660">
    <property type="term" value="F:flavin adenine dinucleotide binding"/>
    <property type="evidence" value="ECO:0007669"/>
    <property type="project" value="TreeGrafter"/>
</dbReference>
<comment type="caution">
    <text evidence="3">The sequence shown here is derived from an EMBL/GenBank/DDBJ whole genome shotgun (WGS) entry which is preliminary data.</text>
</comment>
<feature type="domain" description="Flavodoxin-like" evidence="2">
    <location>
        <begin position="1"/>
        <end position="117"/>
    </location>
</feature>
<dbReference type="Gene3D" id="3.40.50.360">
    <property type="match status" value="1"/>
</dbReference>
<sequence>VECRVQSLDSVKSIEDLGTHILFIVSTTGDGEEPENMRNFWRLIMRRSVSPGALSHIHYGLIGLGDSTYPKFNYVAKKLSKRLQQLGAQSICERVLADEQHPHGIDGCVDQIFTGIF</sequence>
<accession>A0A820S6Y2</accession>
<dbReference type="Pfam" id="PF00258">
    <property type="entry name" value="Flavodoxin_1"/>
    <property type="match status" value="1"/>
</dbReference>
<dbReference type="EMBL" id="CAJOAZ010032937">
    <property type="protein sequence ID" value="CAF4451138.1"/>
    <property type="molecule type" value="Genomic_DNA"/>
</dbReference>
<keyword evidence="1" id="KW-0285">Flavoprotein</keyword>
<dbReference type="GO" id="GO:0005829">
    <property type="term" value="C:cytosol"/>
    <property type="evidence" value="ECO:0007669"/>
    <property type="project" value="TreeGrafter"/>
</dbReference>
<dbReference type="PRINTS" id="PR00369">
    <property type="entry name" value="FLAVODOXIN"/>
</dbReference>
<dbReference type="PANTHER" id="PTHR19384">
    <property type="entry name" value="NITRIC OXIDE SYNTHASE-RELATED"/>
    <property type="match status" value="1"/>
</dbReference>
<dbReference type="GO" id="GO:0016491">
    <property type="term" value="F:oxidoreductase activity"/>
    <property type="evidence" value="ECO:0007669"/>
    <property type="project" value="TreeGrafter"/>
</dbReference>